<dbReference type="SUPFAM" id="SSF48065">
    <property type="entry name" value="DBL homology domain (DH-domain)"/>
    <property type="match status" value="1"/>
</dbReference>
<dbReference type="Bgee" id="ENSAMXG00000029292">
    <property type="expression patterns" value="Expressed in pharyngeal gill and 14 other cell types or tissues"/>
</dbReference>
<evidence type="ECO:0000256" key="1">
    <source>
        <dbReference type="ARBA" id="ARBA00004316"/>
    </source>
</evidence>
<keyword evidence="3" id="KW-0963">Cytoplasm</keyword>
<dbReference type="InterPro" id="IPR001849">
    <property type="entry name" value="PH_domain"/>
</dbReference>
<reference evidence="11" key="2">
    <citation type="journal article" date="2014" name="Nat. Commun.">
        <title>The cavefish genome reveals candidate genes for eye loss.</title>
        <authorList>
            <person name="McGaugh S.E."/>
            <person name="Gross J.B."/>
            <person name="Aken B."/>
            <person name="Blin M."/>
            <person name="Borowsky R."/>
            <person name="Chalopin D."/>
            <person name="Hinaux H."/>
            <person name="Jeffery W.R."/>
            <person name="Keene A."/>
            <person name="Ma L."/>
            <person name="Minx P."/>
            <person name="Murphy D."/>
            <person name="O'Quin K.E."/>
            <person name="Retaux S."/>
            <person name="Rohner N."/>
            <person name="Searle S.M."/>
            <person name="Stahl B.A."/>
            <person name="Tabin C."/>
            <person name="Volff J.N."/>
            <person name="Yoshizawa M."/>
            <person name="Warren W.C."/>
        </authorList>
    </citation>
    <scope>NUCLEOTIDE SEQUENCE [LARGE SCALE GENOMIC DNA]</scope>
    <source>
        <strain evidence="11">female</strain>
    </source>
</reference>
<dbReference type="PANTHER" id="PTHR46006:SF6">
    <property type="entry name" value="INTERSECTIN-2 ISOFORM X1"/>
    <property type="match status" value="1"/>
</dbReference>
<dbReference type="GO" id="GO:0005085">
    <property type="term" value="F:guanyl-nucleotide exchange factor activity"/>
    <property type="evidence" value="ECO:0007669"/>
    <property type="project" value="InterPro"/>
</dbReference>
<reference evidence="10" key="4">
    <citation type="submission" date="2025-09" db="UniProtKB">
        <authorList>
            <consortium name="Ensembl"/>
        </authorList>
    </citation>
    <scope>IDENTIFICATION</scope>
</reference>
<dbReference type="Pfam" id="PF16652">
    <property type="entry name" value="PH_13"/>
    <property type="match status" value="1"/>
</dbReference>
<accession>A0A3B1J6D2</accession>
<reference evidence="11" key="1">
    <citation type="submission" date="2013-03" db="EMBL/GenBank/DDBJ databases">
        <authorList>
            <person name="Jeffery W."/>
            <person name="Warren W."/>
            <person name="Wilson R.K."/>
        </authorList>
    </citation>
    <scope>NUCLEOTIDE SEQUENCE</scope>
    <source>
        <strain evidence="11">female</strain>
    </source>
</reference>
<dbReference type="InterPro" id="IPR000219">
    <property type="entry name" value="DH_dom"/>
</dbReference>
<dbReference type="Proteomes" id="UP000018467">
    <property type="component" value="Unassembled WGS sequence"/>
</dbReference>
<evidence type="ECO:0000256" key="4">
    <source>
        <dbReference type="ARBA" id="ARBA00023018"/>
    </source>
</evidence>
<dbReference type="Gene3D" id="2.30.29.30">
    <property type="entry name" value="Pleckstrin-homology domain (PH domain)/Phosphotyrosine-binding domain (PTB)"/>
    <property type="match status" value="1"/>
</dbReference>
<evidence type="ECO:0008006" key="12">
    <source>
        <dbReference type="Google" id="ProtNLM"/>
    </source>
</evidence>
<dbReference type="InterPro" id="IPR011993">
    <property type="entry name" value="PH-like_dom_sf"/>
</dbReference>
<dbReference type="PROSITE" id="PS00741">
    <property type="entry name" value="DH_1"/>
    <property type="match status" value="1"/>
</dbReference>
<name>A0A3B1J6D2_ASTMX</name>
<dbReference type="InterPro" id="IPR051480">
    <property type="entry name" value="Endocytic_GEF_Adapter"/>
</dbReference>
<dbReference type="Gene3D" id="2.60.40.150">
    <property type="entry name" value="C2 domain"/>
    <property type="match status" value="1"/>
</dbReference>
<evidence type="ECO:0000259" key="8">
    <source>
        <dbReference type="PROSITE" id="PS50004"/>
    </source>
</evidence>
<keyword evidence="5" id="KW-0966">Cell projection</keyword>
<dbReference type="InterPro" id="IPR001331">
    <property type="entry name" value="GDS_CDC24_CS"/>
</dbReference>
<evidence type="ECO:0000313" key="10">
    <source>
        <dbReference type="Ensembl" id="ENSAMXP00000037400.1"/>
    </source>
</evidence>
<comment type="subcellular location">
    <subcellularLocation>
        <location evidence="1">Cell projection</location>
    </subcellularLocation>
    <subcellularLocation>
        <location evidence="2">Cytoplasm</location>
    </subcellularLocation>
    <subcellularLocation>
        <location evidence="6">Synapse</location>
    </subcellularLocation>
</comment>
<dbReference type="GeneTree" id="ENSGT00940000164632"/>
<keyword evidence="11" id="KW-1185">Reference proteome</keyword>
<dbReference type="InterPro" id="IPR000008">
    <property type="entry name" value="C2_dom"/>
</dbReference>
<dbReference type="SMART" id="SM00239">
    <property type="entry name" value="C2"/>
    <property type="match status" value="1"/>
</dbReference>
<dbReference type="SUPFAM" id="SSF49562">
    <property type="entry name" value="C2 domain (Calcium/lipid-binding domain, CaLB)"/>
    <property type="match status" value="1"/>
</dbReference>
<dbReference type="CDD" id="cd00160">
    <property type="entry name" value="RhoGEF"/>
    <property type="match status" value="1"/>
</dbReference>
<evidence type="ECO:0000256" key="2">
    <source>
        <dbReference type="ARBA" id="ARBA00004496"/>
    </source>
</evidence>
<dbReference type="FunFam" id="2.60.40.150:FF:000029">
    <property type="entry name" value="Intersectin 1"/>
    <property type="match status" value="1"/>
</dbReference>
<keyword evidence="4" id="KW-0770">Synapse</keyword>
<reference evidence="10" key="3">
    <citation type="submission" date="2025-08" db="UniProtKB">
        <authorList>
            <consortium name="Ensembl"/>
        </authorList>
    </citation>
    <scope>IDENTIFICATION</scope>
</reference>
<dbReference type="SMART" id="SM00325">
    <property type="entry name" value="RhoGEF"/>
    <property type="match status" value="1"/>
</dbReference>
<feature type="domain" description="C2" evidence="8">
    <location>
        <begin position="429"/>
        <end position="545"/>
    </location>
</feature>
<evidence type="ECO:0000256" key="6">
    <source>
        <dbReference type="ARBA" id="ARBA00034103"/>
    </source>
</evidence>
<dbReference type="SMART" id="SM00233">
    <property type="entry name" value="PH"/>
    <property type="match status" value="1"/>
</dbReference>
<dbReference type="SUPFAM" id="SSF50729">
    <property type="entry name" value="PH domain-like"/>
    <property type="match status" value="1"/>
</dbReference>
<evidence type="ECO:0000313" key="11">
    <source>
        <dbReference type="Proteomes" id="UP000018467"/>
    </source>
</evidence>
<dbReference type="PROSITE" id="PS50003">
    <property type="entry name" value="PH_DOMAIN"/>
    <property type="match status" value="1"/>
</dbReference>
<dbReference type="InterPro" id="IPR035892">
    <property type="entry name" value="C2_domain_sf"/>
</dbReference>
<dbReference type="FunFam" id="1.20.900.10:FF:000011">
    <property type="entry name" value="Intersectin 1"/>
    <property type="match status" value="1"/>
</dbReference>
<dbReference type="FunFam" id="2.30.29.30:FF:000069">
    <property type="entry name" value="Intersectin 1"/>
    <property type="match status" value="1"/>
</dbReference>
<proteinExistence type="predicted"/>
<dbReference type="InParanoid" id="A0A3B1J6D2"/>
<dbReference type="Pfam" id="PF00621">
    <property type="entry name" value="RhoGEF"/>
    <property type="match status" value="1"/>
</dbReference>
<dbReference type="PROSITE" id="PS50004">
    <property type="entry name" value="C2"/>
    <property type="match status" value="1"/>
</dbReference>
<dbReference type="GO" id="GO:0045202">
    <property type="term" value="C:synapse"/>
    <property type="evidence" value="ECO:0007669"/>
    <property type="project" value="UniProtKB-SubCell"/>
</dbReference>
<dbReference type="GO" id="GO:0035025">
    <property type="term" value="P:positive regulation of Rho protein signal transduction"/>
    <property type="evidence" value="ECO:0007669"/>
    <property type="project" value="TreeGrafter"/>
</dbReference>
<dbReference type="CDD" id="cd08375">
    <property type="entry name" value="C2_Intersectin"/>
    <property type="match status" value="1"/>
</dbReference>
<evidence type="ECO:0000256" key="3">
    <source>
        <dbReference type="ARBA" id="ARBA00022490"/>
    </source>
</evidence>
<feature type="domain" description="DH" evidence="9">
    <location>
        <begin position="88"/>
        <end position="274"/>
    </location>
</feature>
<dbReference type="Ensembl" id="ENSAMXT00000053298.1">
    <property type="protein sequence ID" value="ENSAMXP00000037400.1"/>
    <property type="gene ID" value="ENSAMXG00000029292.1"/>
</dbReference>
<dbReference type="GO" id="GO:0035556">
    <property type="term" value="P:intracellular signal transduction"/>
    <property type="evidence" value="ECO:0007669"/>
    <property type="project" value="InterPro"/>
</dbReference>
<dbReference type="PROSITE" id="PS50010">
    <property type="entry name" value="DH_2"/>
    <property type="match status" value="1"/>
</dbReference>
<evidence type="ECO:0000259" key="9">
    <source>
        <dbReference type="PROSITE" id="PS50010"/>
    </source>
</evidence>
<dbReference type="GO" id="GO:0005737">
    <property type="term" value="C:cytoplasm"/>
    <property type="evidence" value="ECO:0007669"/>
    <property type="project" value="UniProtKB-SubCell"/>
</dbReference>
<sequence>MLLKRKLTTHLLIRDTVFLSFLVSWKSTYIHSNTMCLCLVLKYAVCACRHASRLICMCVPACVCWCVCLYLGCADLLSLDSMSSEERKRQGYIHELIHTEHTYLQDLELVLEVFYKPMTESGRLTEAEMGVIFVNWRELIMCNTKLLKALRVRKKTAGERMPVQMIGDILSSELAHMQAYIRFCSCQLNAAALLQQKTDASPDFKLFLKKIATNYRCKGMPLSSFLLKPMQRITRYPLLIRNILENTPAGHADQANLREALDRAEELCSQVNEGVREKENSDRLEWIQNHVQCEGVIEHLVFNSLTNCLGPRKLLHSGRVWKTKSSKELWAFLFSDFLLLTYTAKQFSSSTDKLFSPKSNTMYKMYKTPVFLNEVLVKMPSDPSSDDPIFHISHIDRVYTLKADSISERTTWVQRIKAASEHFIETEKLKREKAYQARSQKTSGIGRLLVTVQEAVELKPCKPNGKSNPYCELSMGAQCYTSRPQNDTVNPKWNFNCQFFIKDLYQDVLCITIFERDQFSPDDFLGRTEVPVATIKKDQEGKGPLTRRLLLHEVPTGEVRVRLDLQLYEQGPLL</sequence>
<dbReference type="AlphaFoldDB" id="A0A3B1J6D2"/>
<dbReference type="InterPro" id="IPR035899">
    <property type="entry name" value="DBL_dom_sf"/>
</dbReference>
<dbReference type="STRING" id="7994.ENSAMXP00000037400"/>
<evidence type="ECO:0000256" key="5">
    <source>
        <dbReference type="ARBA" id="ARBA00023273"/>
    </source>
</evidence>
<organism evidence="10 11">
    <name type="scientific">Astyanax mexicanus</name>
    <name type="common">Blind cave fish</name>
    <name type="synonym">Astyanax fasciatus mexicanus</name>
    <dbReference type="NCBI Taxonomy" id="7994"/>
    <lineage>
        <taxon>Eukaryota</taxon>
        <taxon>Metazoa</taxon>
        <taxon>Chordata</taxon>
        <taxon>Craniata</taxon>
        <taxon>Vertebrata</taxon>
        <taxon>Euteleostomi</taxon>
        <taxon>Actinopterygii</taxon>
        <taxon>Neopterygii</taxon>
        <taxon>Teleostei</taxon>
        <taxon>Ostariophysi</taxon>
        <taxon>Characiformes</taxon>
        <taxon>Characoidei</taxon>
        <taxon>Acestrorhamphidae</taxon>
        <taxon>Acestrorhamphinae</taxon>
        <taxon>Astyanax</taxon>
    </lineage>
</organism>
<dbReference type="PANTHER" id="PTHR46006">
    <property type="entry name" value="RHO GUANINE NUCLEOTIDE EXCHANGE FACTOR AT 64C, ISOFORM A"/>
    <property type="match status" value="1"/>
</dbReference>
<evidence type="ECO:0000259" key="7">
    <source>
        <dbReference type="PROSITE" id="PS50003"/>
    </source>
</evidence>
<dbReference type="GO" id="GO:0042995">
    <property type="term" value="C:cell projection"/>
    <property type="evidence" value="ECO:0007669"/>
    <property type="project" value="UniProtKB-SubCell"/>
</dbReference>
<dbReference type="Pfam" id="PF00168">
    <property type="entry name" value="C2"/>
    <property type="match status" value="1"/>
</dbReference>
<feature type="domain" description="PH" evidence="7">
    <location>
        <begin position="313"/>
        <end position="421"/>
    </location>
</feature>
<dbReference type="Gene3D" id="1.20.900.10">
    <property type="entry name" value="Dbl homology (DH) domain"/>
    <property type="match status" value="1"/>
</dbReference>
<protein>
    <recommendedName>
        <fullName evidence="12">Intersectin 2a</fullName>
    </recommendedName>
</protein>